<gene>
    <name evidence="1" type="ORF">TOLI1172_LOCUS7486</name>
</gene>
<sequence length="155" mass="18201">MNEVSEYERILSIKNDENIEFLNKLTLRMNEHKLISEVQLLGYRLDVLYMLYEKVLCSDSILQFVNESMESSDVGNSFEVENDGVFMEYLSRNRLEMNERIEIELEIEIGNTLELLRCSKKLLEFFAEGNRSTAEEFLQADDDSNVVHGRFKLKL</sequence>
<organism evidence="1">
    <name type="scientific">Timspurckia oligopyrenoides</name>
    <dbReference type="NCBI Taxonomy" id="708627"/>
    <lineage>
        <taxon>Eukaryota</taxon>
        <taxon>Rhodophyta</taxon>
        <taxon>Bangiophyceae</taxon>
        <taxon>Porphyridiales</taxon>
        <taxon>Porphyridiaceae</taxon>
        <taxon>Timspurckia</taxon>
    </lineage>
</organism>
<reference evidence="1" key="1">
    <citation type="submission" date="2021-01" db="EMBL/GenBank/DDBJ databases">
        <authorList>
            <person name="Corre E."/>
            <person name="Pelletier E."/>
            <person name="Niang G."/>
            <person name="Scheremetjew M."/>
            <person name="Finn R."/>
            <person name="Kale V."/>
            <person name="Holt S."/>
            <person name="Cochrane G."/>
            <person name="Meng A."/>
            <person name="Brown T."/>
            <person name="Cohen L."/>
        </authorList>
    </citation>
    <scope>NUCLEOTIDE SEQUENCE</scope>
    <source>
        <strain evidence="1">CCMP3278</strain>
    </source>
</reference>
<dbReference type="AlphaFoldDB" id="A0A7S0ZIR2"/>
<name>A0A7S0ZIR2_9RHOD</name>
<proteinExistence type="predicted"/>
<accession>A0A7S0ZIR2</accession>
<protein>
    <submittedName>
        <fullName evidence="1">Uncharacterized protein</fullName>
    </submittedName>
</protein>
<dbReference type="EMBL" id="HBFP01010421">
    <property type="protein sequence ID" value="CAD8823090.1"/>
    <property type="molecule type" value="Transcribed_RNA"/>
</dbReference>
<evidence type="ECO:0000313" key="1">
    <source>
        <dbReference type="EMBL" id="CAD8823090.1"/>
    </source>
</evidence>